<accession>A0A1J7BGT8</accession>
<dbReference type="STRING" id="1428644.BIV57_09430"/>
<dbReference type="Proteomes" id="UP000243342">
    <property type="component" value="Unassembled WGS sequence"/>
</dbReference>
<dbReference type="SUPFAM" id="SSF69635">
    <property type="entry name" value="Type III secretory system chaperone-like"/>
    <property type="match status" value="1"/>
</dbReference>
<evidence type="ECO:0000313" key="1">
    <source>
        <dbReference type="EMBL" id="OIV37781.1"/>
    </source>
</evidence>
<keyword evidence="2" id="KW-1185">Reference proteome</keyword>
<name>A0A1J7BGT8_9ACTN</name>
<dbReference type="AlphaFoldDB" id="A0A1J7BGT8"/>
<protein>
    <recommendedName>
        <fullName evidence="3">YbjN domain-containing protein</fullName>
    </recommendedName>
</protein>
<sequence>MTESAEALLARALDEAGVEWESPRPGTYVAALPGTRKLSTACSLVVGDHTLSVNAFVVRRPDENHEAVYRWLLERNLRLADVAFALDRLGDIYLAGRIPLDGLTAAHVDQVLGTVLDAADGSFNPLLELGFATSIRREWAWRTKRGLPTANLAAFAHLAERGDEAEPGRD</sequence>
<comment type="caution">
    <text evidence="1">The sequence shown here is derived from an EMBL/GenBank/DDBJ whole genome shotgun (WGS) entry which is preliminary data.</text>
</comment>
<gene>
    <name evidence="1" type="ORF">BIV57_09430</name>
</gene>
<dbReference type="InterPro" id="IPR019660">
    <property type="entry name" value="Put_sensory_transdc_reg_YbjN"/>
</dbReference>
<dbReference type="Gene3D" id="3.30.1460.10">
    <property type="match status" value="1"/>
</dbReference>
<evidence type="ECO:0008006" key="3">
    <source>
        <dbReference type="Google" id="ProtNLM"/>
    </source>
</evidence>
<organism evidence="1 2">
    <name type="scientific">Mangrovactinospora gilvigrisea</name>
    <dbReference type="NCBI Taxonomy" id="1428644"/>
    <lineage>
        <taxon>Bacteria</taxon>
        <taxon>Bacillati</taxon>
        <taxon>Actinomycetota</taxon>
        <taxon>Actinomycetes</taxon>
        <taxon>Kitasatosporales</taxon>
        <taxon>Streptomycetaceae</taxon>
        <taxon>Mangrovactinospora</taxon>
    </lineage>
</organism>
<reference evidence="1 2" key="1">
    <citation type="submission" date="2016-10" db="EMBL/GenBank/DDBJ databases">
        <title>Genome sequence of Streptomyces gilvigriseus MUSC 26.</title>
        <authorList>
            <person name="Lee L.-H."/>
            <person name="Ser H.-L."/>
        </authorList>
    </citation>
    <scope>NUCLEOTIDE SEQUENCE [LARGE SCALE GENOMIC DNA]</scope>
    <source>
        <strain evidence="1 2">MUSC 26</strain>
    </source>
</reference>
<dbReference type="OrthoDB" id="3212317at2"/>
<dbReference type="RefSeq" id="WP_071656279.1">
    <property type="nucleotide sequence ID" value="NZ_MLCF01000043.1"/>
</dbReference>
<evidence type="ECO:0000313" key="2">
    <source>
        <dbReference type="Proteomes" id="UP000243342"/>
    </source>
</evidence>
<dbReference type="Pfam" id="PF10722">
    <property type="entry name" value="YbjN"/>
    <property type="match status" value="1"/>
</dbReference>
<proteinExistence type="predicted"/>
<dbReference type="EMBL" id="MLCF01000043">
    <property type="protein sequence ID" value="OIV37781.1"/>
    <property type="molecule type" value="Genomic_DNA"/>
</dbReference>